<dbReference type="SUPFAM" id="SSF48498">
    <property type="entry name" value="Tetracyclin repressor-like, C-terminal domain"/>
    <property type="match status" value="1"/>
</dbReference>
<evidence type="ECO:0000256" key="3">
    <source>
        <dbReference type="ARBA" id="ARBA00023163"/>
    </source>
</evidence>
<evidence type="ECO:0000259" key="5">
    <source>
        <dbReference type="PROSITE" id="PS50977"/>
    </source>
</evidence>
<dbReference type="Gene3D" id="1.10.357.10">
    <property type="entry name" value="Tetracycline Repressor, domain 2"/>
    <property type="match status" value="1"/>
</dbReference>
<dbReference type="PRINTS" id="PR00455">
    <property type="entry name" value="HTHTETR"/>
</dbReference>
<evidence type="ECO:0000313" key="6">
    <source>
        <dbReference type="EMBL" id="KND61559.1"/>
    </source>
</evidence>
<dbReference type="SUPFAM" id="SSF46689">
    <property type="entry name" value="Homeodomain-like"/>
    <property type="match status" value="1"/>
</dbReference>
<dbReference type="InterPro" id="IPR001647">
    <property type="entry name" value="HTH_TetR"/>
</dbReference>
<dbReference type="InterPro" id="IPR009057">
    <property type="entry name" value="Homeodomain-like_sf"/>
</dbReference>
<evidence type="ECO:0000256" key="4">
    <source>
        <dbReference type="PROSITE-ProRule" id="PRU00335"/>
    </source>
</evidence>
<dbReference type="InterPro" id="IPR036271">
    <property type="entry name" value="Tet_transcr_reg_TetR-rel_C_sf"/>
</dbReference>
<dbReference type="PATRIC" id="fig|242163.4.peg.2367"/>
<accession>A0A0L0MHX0</accession>
<dbReference type="AlphaFoldDB" id="A0A0L0MHX0"/>
<reference evidence="7" key="1">
    <citation type="submission" date="2015-06" db="EMBL/GenBank/DDBJ databases">
        <title>Comparative genomics of Burkholderia leaf nodule symbionts.</title>
        <authorList>
            <person name="Carlier A."/>
            <person name="Eberl L."/>
            <person name="Pinto-Carbo M."/>
        </authorList>
    </citation>
    <scope>NUCLEOTIDE SEQUENCE [LARGE SCALE GENOMIC DNA]</scope>
    <source>
        <strain evidence="7">UZHbot4</strain>
    </source>
</reference>
<dbReference type="PROSITE" id="PS50977">
    <property type="entry name" value="HTH_TETR_2"/>
    <property type="match status" value="1"/>
</dbReference>
<proteinExistence type="predicted"/>
<dbReference type="Pfam" id="PF00440">
    <property type="entry name" value="TetR_N"/>
    <property type="match status" value="1"/>
</dbReference>
<dbReference type="Gene3D" id="1.10.10.60">
    <property type="entry name" value="Homeodomain-like"/>
    <property type="match status" value="1"/>
</dbReference>
<organism evidence="6 7">
    <name type="scientific">Candidatus Burkholderia verschuerenii</name>
    <dbReference type="NCBI Taxonomy" id="242163"/>
    <lineage>
        <taxon>Bacteria</taxon>
        <taxon>Pseudomonadati</taxon>
        <taxon>Pseudomonadota</taxon>
        <taxon>Betaproteobacteria</taxon>
        <taxon>Burkholderiales</taxon>
        <taxon>Burkholderiaceae</taxon>
        <taxon>Burkholderia</taxon>
    </lineage>
</organism>
<sequence>MKVSKEQAEQNRDALLEAASRLYREHGLEGVGVAQIAREAGLTYDSLYGHFESKDHFAAEACEHAFINGIKKLRNVTPGDDKALAAYFKAYLSERHRDTPHDGCPIAALGAEAARKDGPIGETMTHGVETYVKLFGERYLTLGGNGSASASRDQAITTLAMMVGGMVLSRATSPSNPRLSKQVLAAVLDAVTKEGK</sequence>
<comment type="caution">
    <text evidence="6">The sequence shown here is derived from an EMBL/GenBank/DDBJ whole genome shotgun (WGS) entry which is preliminary data.</text>
</comment>
<name>A0A0L0MHX0_9BURK</name>
<evidence type="ECO:0000256" key="2">
    <source>
        <dbReference type="ARBA" id="ARBA00023125"/>
    </source>
</evidence>
<evidence type="ECO:0000313" key="7">
    <source>
        <dbReference type="Proteomes" id="UP000036959"/>
    </source>
</evidence>
<keyword evidence="1" id="KW-0805">Transcription regulation</keyword>
<keyword evidence="3" id="KW-0804">Transcription</keyword>
<dbReference type="PANTHER" id="PTHR47506">
    <property type="entry name" value="TRANSCRIPTIONAL REGULATORY PROTEIN"/>
    <property type="match status" value="1"/>
</dbReference>
<dbReference type="OrthoDB" id="9798857at2"/>
<dbReference type="RefSeq" id="WP_050452528.1">
    <property type="nucleotide sequence ID" value="NZ_LFJJ01000018.1"/>
</dbReference>
<gene>
    <name evidence="6" type="ORF">BVER_06327c</name>
</gene>
<feature type="domain" description="HTH tetR-type" evidence="5">
    <location>
        <begin position="9"/>
        <end position="69"/>
    </location>
</feature>
<keyword evidence="7" id="KW-1185">Reference proteome</keyword>
<dbReference type="Proteomes" id="UP000036959">
    <property type="component" value="Unassembled WGS sequence"/>
</dbReference>
<keyword evidence="2 4" id="KW-0238">DNA-binding</keyword>
<dbReference type="PANTHER" id="PTHR47506:SF7">
    <property type="entry name" value="TRANSCRIPTIONAL REGULATORY PROTEIN"/>
    <property type="match status" value="1"/>
</dbReference>
<evidence type="ECO:0000256" key="1">
    <source>
        <dbReference type="ARBA" id="ARBA00023015"/>
    </source>
</evidence>
<protein>
    <submittedName>
        <fullName evidence="6">Transcriptional regulator, TetR family</fullName>
    </submittedName>
</protein>
<feature type="DNA-binding region" description="H-T-H motif" evidence="4">
    <location>
        <begin position="32"/>
        <end position="51"/>
    </location>
</feature>
<dbReference type="EMBL" id="LFJJ01000018">
    <property type="protein sequence ID" value="KND61559.1"/>
    <property type="molecule type" value="Genomic_DNA"/>
</dbReference>
<dbReference type="GO" id="GO:0003677">
    <property type="term" value="F:DNA binding"/>
    <property type="evidence" value="ECO:0007669"/>
    <property type="project" value="UniProtKB-UniRule"/>
</dbReference>